<feature type="region of interest" description="Disordered" evidence="1">
    <location>
        <begin position="69"/>
        <end position="99"/>
    </location>
</feature>
<accession>A0A212LIC4</accession>
<protein>
    <submittedName>
        <fullName evidence="2">Uncharacterized protein</fullName>
    </submittedName>
</protein>
<proteinExistence type="predicted"/>
<feature type="compositionally biased region" description="Basic and acidic residues" evidence="1">
    <location>
        <begin position="79"/>
        <end position="88"/>
    </location>
</feature>
<evidence type="ECO:0000256" key="1">
    <source>
        <dbReference type="SAM" id="MobiDB-lite"/>
    </source>
</evidence>
<reference evidence="2" key="1">
    <citation type="submission" date="2016-08" db="EMBL/GenBank/DDBJ databases">
        <authorList>
            <person name="Seilhamer J.J."/>
        </authorList>
    </citation>
    <scope>NUCLEOTIDE SEQUENCE</scope>
    <source>
        <strain evidence="2">86</strain>
    </source>
</reference>
<dbReference type="EMBL" id="FMJD01000008">
    <property type="protein sequence ID" value="SCM77288.1"/>
    <property type="molecule type" value="Genomic_DNA"/>
</dbReference>
<gene>
    <name evidence="2" type="ORF">KL86PLE_41093</name>
</gene>
<organism evidence="2">
    <name type="scientific">uncultured Pleomorphomonas sp</name>
    <dbReference type="NCBI Taxonomy" id="442121"/>
    <lineage>
        <taxon>Bacteria</taxon>
        <taxon>Pseudomonadati</taxon>
        <taxon>Pseudomonadota</taxon>
        <taxon>Alphaproteobacteria</taxon>
        <taxon>Hyphomicrobiales</taxon>
        <taxon>Pleomorphomonadaceae</taxon>
        <taxon>Pleomorphomonas</taxon>
        <taxon>environmental samples</taxon>
    </lineage>
</organism>
<dbReference type="AlphaFoldDB" id="A0A212LIC4"/>
<evidence type="ECO:0000313" key="2">
    <source>
        <dbReference type="EMBL" id="SCM77288.1"/>
    </source>
</evidence>
<sequence>MIIGPTSLAKNSLGSQPVGMKSVVMIPQAINAPILGITMLLRKRPTCWTRTLRLEDEASPPPVAVYAILETPPRSPAMPKKETDSPENKRHRRRKSVASKKYRLPEWASQVVYLVSLSAPPSRPGIARIRRYENTAPNAYRRSDSSTLQSLFLRVLVRL</sequence>
<name>A0A212LIC4_9HYPH</name>
<feature type="compositionally biased region" description="Basic residues" evidence="1">
    <location>
        <begin position="89"/>
        <end position="99"/>
    </location>
</feature>